<dbReference type="STRING" id="322710.Avin_18550"/>
<keyword evidence="1" id="KW-1133">Transmembrane helix</keyword>
<dbReference type="AlphaFoldDB" id="C1DDU6"/>
<name>C1DDU6_AZOVD</name>
<dbReference type="EnsemblBacteria" id="ACO78067">
    <property type="protein sequence ID" value="ACO78067"/>
    <property type="gene ID" value="Avin_18550"/>
</dbReference>
<feature type="signal peptide" evidence="2">
    <location>
        <begin position="1"/>
        <end position="25"/>
    </location>
</feature>
<dbReference type="RefSeq" id="WP_012700476.1">
    <property type="nucleotide sequence ID" value="NC_012560.1"/>
</dbReference>
<dbReference type="GeneID" id="88185097"/>
<keyword evidence="4" id="KW-1185">Reference proteome</keyword>
<dbReference type="Proteomes" id="UP000002424">
    <property type="component" value="Chromosome"/>
</dbReference>
<evidence type="ECO:0000313" key="3">
    <source>
        <dbReference type="EMBL" id="ACO78067.1"/>
    </source>
</evidence>
<keyword evidence="1" id="KW-0472">Membrane</keyword>
<keyword evidence="2" id="KW-0732">Signal</keyword>
<feature type="transmembrane region" description="Helical" evidence="1">
    <location>
        <begin position="151"/>
        <end position="170"/>
    </location>
</feature>
<evidence type="ECO:0000256" key="1">
    <source>
        <dbReference type="SAM" id="Phobius"/>
    </source>
</evidence>
<dbReference type="EMBL" id="CP001157">
    <property type="protein sequence ID" value="ACO78067.1"/>
    <property type="molecule type" value="Genomic_DNA"/>
</dbReference>
<organism evidence="3 4">
    <name type="scientific">Azotobacter vinelandii (strain DJ / ATCC BAA-1303)</name>
    <dbReference type="NCBI Taxonomy" id="322710"/>
    <lineage>
        <taxon>Bacteria</taxon>
        <taxon>Pseudomonadati</taxon>
        <taxon>Pseudomonadota</taxon>
        <taxon>Gammaproteobacteria</taxon>
        <taxon>Pseudomonadales</taxon>
        <taxon>Pseudomonadaceae</taxon>
        <taxon>Azotobacter</taxon>
    </lineage>
</organism>
<accession>C1DDU6</accession>
<dbReference type="eggNOG" id="COG0845">
    <property type="taxonomic scope" value="Bacteria"/>
</dbReference>
<feature type="chain" id="PRO_5002908282" evidence="2">
    <location>
        <begin position="26"/>
        <end position="180"/>
    </location>
</feature>
<gene>
    <name evidence="3" type="ordered locus">Avin_18550</name>
</gene>
<sequence>MNLFPRPTACAMAVLLFAAAPGVPADDGHDHGEAPATRTGPALPRFAAVSEHFELVGVLDDGHLALYLDRADDNSPVTGATLELSVGGIAIAVEEHAPGEFEGSLAAELEEGELAVVATVAVGQVRERLTGELDIHHDEHADEHDHGISQGLYGAAAGAALLLVLLGWAVRRARTASRLV</sequence>
<evidence type="ECO:0000313" key="4">
    <source>
        <dbReference type="Proteomes" id="UP000002424"/>
    </source>
</evidence>
<proteinExistence type="predicted"/>
<protein>
    <submittedName>
        <fullName evidence="3">Uncharacterized protein</fullName>
    </submittedName>
</protein>
<keyword evidence="1" id="KW-0812">Transmembrane</keyword>
<dbReference type="HOGENOM" id="CLU_114910_0_0_6"/>
<dbReference type="OrthoDB" id="6881973at2"/>
<dbReference type="KEGG" id="avn:Avin_18550"/>
<evidence type="ECO:0000256" key="2">
    <source>
        <dbReference type="SAM" id="SignalP"/>
    </source>
</evidence>
<reference evidence="3 4" key="1">
    <citation type="journal article" date="2009" name="J. Bacteriol.">
        <title>Genome sequence of Azotobacter vinelandii, an obligate aerobe specialized to support diverse anaerobic metabolic processes.</title>
        <authorList>
            <person name="Setubal J.C."/>
            <person name="dos Santos P."/>
            <person name="Goldman B.S."/>
            <person name="Ertesvag H."/>
            <person name="Espin G."/>
            <person name="Rubio L.M."/>
            <person name="Valla S."/>
            <person name="Almeida N.F."/>
            <person name="Balasubramanian D."/>
            <person name="Cromes L."/>
            <person name="Curatti L."/>
            <person name="Du Z."/>
            <person name="Godsy E."/>
            <person name="Goodner B."/>
            <person name="Hellner-Burris K."/>
            <person name="Hernandez J.A."/>
            <person name="Houmiel K."/>
            <person name="Imperial J."/>
            <person name="Kennedy C."/>
            <person name="Larson T.J."/>
            <person name="Latreille P."/>
            <person name="Ligon L.S."/>
            <person name="Lu J."/>
            <person name="Maerk M."/>
            <person name="Miller N.M."/>
            <person name="Norton S."/>
            <person name="O'Carroll I.P."/>
            <person name="Paulsen I."/>
            <person name="Raulfs E.C."/>
            <person name="Roemer R."/>
            <person name="Rosser J."/>
            <person name="Segura D."/>
            <person name="Slater S."/>
            <person name="Stricklin S.L."/>
            <person name="Studholme D.J."/>
            <person name="Sun J."/>
            <person name="Viana C.J."/>
            <person name="Wallin E."/>
            <person name="Wang B."/>
            <person name="Wheeler C."/>
            <person name="Zhu H."/>
            <person name="Dean D.R."/>
            <person name="Dixon R."/>
            <person name="Wood D."/>
        </authorList>
    </citation>
    <scope>NUCLEOTIDE SEQUENCE [LARGE SCALE GENOMIC DNA]</scope>
    <source>
        <strain evidence="4">DJ / ATCC BAA-1303</strain>
    </source>
</reference>